<name>A0AAW0Z4J1_9TREE</name>
<sequence length="83" mass="8758">MKASLVHTMNCGFAVDGGVGDGEGDIVERDVGGGRESKDEEILVMHVGPGDFVEDPALDDIDDRNAARDLANHTLSPITVSHI</sequence>
<dbReference type="EMBL" id="JBCAWK010000002">
    <property type="protein sequence ID" value="KAK8865879.1"/>
    <property type="molecule type" value="Genomic_DNA"/>
</dbReference>
<dbReference type="Proteomes" id="UP001388673">
    <property type="component" value="Unassembled WGS sequence"/>
</dbReference>
<evidence type="ECO:0000313" key="2">
    <source>
        <dbReference type="Proteomes" id="UP001388673"/>
    </source>
</evidence>
<keyword evidence="2" id="KW-1185">Reference proteome</keyword>
<dbReference type="GeneID" id="92178286"/>
<evidence type="ECO:0000313" key="1">
    <source>
        <dbReference type="EMBL" id="KAK8865879.1"/>
    </source>
</evidence>
<organism evidence="1 2">
    <name type="scientific">Kwoniella newhampshirensis</name>
    <dbReference type="NCBI Taxonomy" id="1651941"/>
    <lineage>
        <taxon>Eukaryota</taxon>
        <taxon>Fungi</taxon>
        <taxon>Dikarya</taxon>
        <taxon>Basidiomycota</taxon>
        <taxon>Agaricomycotina</taxon>
        <taxon>Tremellomycetes</taxon>
        <taxon>Tremellales</taxon>
        <taxon>Cryptococcaceae</taxon>
        <taxon>Kwoniella</taxon>
    </lineage>
</organism>
<dbReference type="RefSeq" id="XP_066805358.1">
    <property type="nucleotide sequence ID" value="XM_066944157.1"/>
</dbReference>
<reference evidence="1 2" key="1">
    <citation type="journal article" date="2024" name="bioRxiv">
        <title>Comparative genomics of Cryptococcus and Kwoniella reveals pathogenesis evolution and contrasting karyotype dynamics via intercentromeric recombination or chromosome fusion.</title>
        <authorList>
            <person name="Coelho M.A."/>
            <person name="David-Palma M."/>
            <person name="Shea T."/>
            <person name="Bowers K."/>
            <person name="McGinley-Smith S."/>
            <person name="Mohammad A.W."/>
            <person name="Gnirke A."/>
            <person name="Yurkov A.M."/>
            <person name="Nowrousian M."/>
            <person name="Sun S."/>
            <person name="Cuomo C.A."/>
            <person name="Heitman J."/>
        </authorList>
    </citation>
    <scope>NUCLEOTIDE SEQUENCE [LARGE SCALE GENOMIC DNA]</scope>
    <source>
        <strain evidence="1 2">CBS 13917</strain>
    </source>
</reference>
<dbReference type="AlphaFoldDB" id="A0AAW0Z4J1"/>
<dbReference type="KEGG" id="kne:92178286"/>
<proteinExistence type="predicted"/>
<gene>
    <name evidence="1" type="ORF">IAR55_001027</name>
</gene>
<protein>
    <submittedName>
        <fullName evidence="1">Uncharacterized protein</fullName>
    </submittedName>
</protein>
<accession>A0AAW0Z4J1</accession>
<comment type="caution">
    <text evidence="1">The sequence shown here is derived from an EMBL/GenBank/DDBJ whole genome shotgun (WGS) entry which is preliminary data.</text>
</comment>